<dbReference type="GeneID" id="109129871"/>
<evidence type="ECO:0000313" key="2">
    <source>
        <dbReference type="RefSeq" id="XP_019094398.1"/>
    </source>
</evidence>
<reference evidence="1" key="1">
    <citation type="journal article" date="2014" name="Nat. Commun.">
        <title>The emerging biofuel crop Camelina sativa retains a highly undifferentiated hexaploid genome structure.</title>
        <authorList>
            <person name="Kagale S."/>
            <person name="Koh C."/>
            <person name="Nixon J."/>
            <person name="Bollina V."/>
            <person name="Clarke W.E."/>
            <person name="Tuteja R."/>
            <person name="Spillane C."/>
            <person name="Robinson S.J."/>
            <person name="Links M.G."/>
            <person name="Clarke C."/>
            <person name="Higgins E.E."/>
            <person name="Huebert T."/>
            <person name="Sharpe A.G."/>
            <person name="Parkin I.A."/>
        </authorList>
    </citation>
    <scope>NUCLEOTIDE SEQUENCE [LARGE SCALE GENOMIC DNA]</scope>
    <source>
        <strain evidence="1">cv. DH55</strain>
    </source>
</reference>
<accession>A0ABM1R5W0</accession>
<gene>
    <name evidence="2" type="primary">LOC109129871</name>
</gene>
<name>A0ABM1R5W0_CAMSA</name>
<dbReference type="Proteomes" id="UP000694864">
    <property type="component" value="Chromosome 17"/>
</dbReference>
<protein>
    <submittedName>
        <fullName evidence="2">Defensin-like protein 286</fullName>
    </submittedName>
</protein>
<keyword evidence="1" id="KW-1185">Reference proteome</keyword>
<reference evidence="2" key="2">
    <citation type="submission" date="2025-08" db="UniProtKB">
        <authorList>
            <consortium name="RefSeq"/>
        </authorList>
    </citation>
    <scope>IDENTIFICATION</scope>
    <source>
        <tissue evidence="2">Leaf</tissue>
    </source>
</reference>
<organism evidence="1 2">
    <name type="scientific">Camelina sativa</name>
    <name type="common">False flax</name>
    <name type="synonym">Myagrum sativum</name>
    <dbReference type="NCBI Taxonomy" id="90675"/>
    <lineage>
        <taxon>Eukaryota</taxon>
        <taxon>Viridiplantae</taxon>
        <taxon>Streptophyta</taxon>
        <taxon>Embryophyta</taxon>
        <taxon>Tracheophyta</taxon>
        <taxon>Spermatophyta</taxon>
        <taxon>Magnoliopsida</taxon>
        <taxon>eudicotyledons</taxon>
        <taxon>Gunneridae</taxon>
        <taxon>Pentapetalae</taxon>
        <taxon>rosids</taxon>
        <taxon>malvids</taxon>
        <taxon>Brassicales</taxon>
        <taxon>Brassicaceae</taxon>
        <taxon>Camelineae</taxon>
        <taxon>Camelina</taxon>
    </lineage>
</organism>
<sequence length="50" mass="5743">MNNLRVTIVAFLAFLVFNVIVTNSLEELKMDTLSKSKEFKCKLDQGCLNY</sequence>
<evidence type="ECO:0000313" key="1">
    <source>
        <dbReference type="Proteomes" id="UP000694864"/>
    </source>
</evidence>
<proteinExistence type="predicted"/>
<dbReference type="RefSeq" id="XP_019094398.1">
    <property type="nucleotide sequence ID" value="XM_019238853.1"/>
</dbReference>